<dbReference type="PANTHER" id="PTHR34615">
    <property type="entry name" value="PX DOMAIN-CONTAINING PROTEIN"/>
    <property type="match status" value="1"/>
</dbReference>
<dbReference type="EMBL" id="JABSTU010000010">
    <property type="protein sequence ID" value="KAH8019755.1"/>
    <property type="molecule type" value="Genomic_DNA"/>
</dbReference>
<reference evidence="5" key="1">
    <citation type="journal article" date="2020" name="Cell">
        <title>Large-Scale Comparative Analyses of Tick Genomes Elucidate Their Genetic Diversity and Vector Capacities.</title>
        <authorList>
            <consortium name="Tick Genome and Microbiome Consortium (TIGMIC)"/>
            <person name="Jia N."/>
            <person name="Wang J."/>
            <person name="Shi W."/>
            <person name="Du L."/>
            <person name="Sun Y."/>
            <person name="Zhan W."/>
            <person name="Jiang J.F."/>
            <person name="Wang Q."/>
            <person name="Zhang B."/>
            <person name="Ji P."/>
            <person name="Bell-Sakyi L."/>
            <person name="Cui X.M."/>
            <person name="Yuan T.T."/>
            <person name="Jiang B.G."/>
            <person name="Yang W.F."/>
            <person name="Lam T.T."/>
            <person name="Chang Q.C."/>
            <person name="Ding S.J."/>
            <person name="Wang X.J."/>
            <person name="Zhu J.G."/>
            <person name="Ruan X.D."/>
            <person name="Zhao L."/>
            <person name="Wei J.T."/>
            <person name="Ye R.Z."/>
            <person name="Que T.C."/>
            <person name="Du C.H."/>
            <person name="Zhou Y.H."/>
            <person name="Cheng J.X."/>
            <person name="Dai P.F."/>
            <person name="Guo W.B."/>
            <person name="Han X.H."/>
            <person name="Huang E.J."/>
            <person name="Li L.F."/>
            <person name="Wei W."/>
            <person name="Gao Y.C."/>
            <person name="Liu J.Z."/>
            <person name="Shao H.Z."/>
            <person name="Wang X."/>
            <person name="Wang C.C."/>
            <person name="Yang T.C."/>
            <person name="Huo Q.B."/>
            <person name="Li W."/>
            <person name="Chen H.Y."/>
            <person name="Chen S.E."/>
            <person name="Zhou L.G."/>
            <person name="Ni X.B."/>
            <person name="Tian J.H."/>
            <person name="Sheng Y."/>
            <person name="Liu T."/>
            <person name="Pan Y.S."/>
            <person name="Xia L.Y."/>
            <person name="Li J."/>
            <person name="Zhao F."/>
            <person name="Cao W.C."/>
        </authorList>
    </citation>
    <scope>NUCLEOTIDE SEQUENCE</scope>
    <source>
        <strain evidence="5">Rmic-2018</strain>
    </source>
</reference>
<feature type="region of interest" description="Disordered" evidence="3">
    <location>
        <begin position="176"/>
        <end position="199"/>
    </location>
</feature>
<dbReference type="VEuPathDB" id="VectorBase:LOC119178191"/>
<dbReference type="PANTHER" id="PTHR34615:SF1">
    <property type="entry name" value="PX DOMAIN-CONTAINING PROTEIN"/>
    <property type="match status" value="1"/>
</dbReference>
<protein>
    <recommendedName>
        <fullName evidence="4">DDE Tnp4 domain-containing protein</fullName>
    </recommendedName>
</protein>
<keyword evidence="6" id="KW-1185">Reference proteome</keyword>
<evidence type="ECO:0000256" key="3">
    <source>
        <dbReference type="SAM" id="MobiDB-lite"/>
    </source>
</evidence>
<dbReference type="InterPro" id="IPR027806">
    <property type="entry name" value="HARBI1_dom"/>
</dbReference>
<sequence length="326" mass="37183">MAKSVLQDAFLAQNLPWKYIDDLLITDLLQPQPQRNLHENGVLDIDAIDETTFYRNFRFHKGDLDDLIVGLLIPGEVVSAQRVRVSDREALCMTLRRLAYPNRLCDLETIFNRHSSVISSVVSKVMSHIEYYFGHLLADLTVHGWMNLQNLQLFSQSFERQSETLLSVTVRVKSKVPSTAGGGDSSVKPVQEQLEGKHPERHQTLRNIVKVARGNKYVIYGDPAYPLKPLLLKPYGGARLQPYQAHFNKCMSTVQQAVEWGFGKVAEDFAFVDFHKNLKVTRQRVGRMYKVATLLTNCRTCLYDSQVSMYFGLEPPSLSNYLIPFN</sequence>
<accession>A0A9J6DCM7</accession>
<evidence type="ECO:0000313" key="5">
    <source>
        <dbReference type="EMBL" id="KAH8019755.1"/>
    </source>
</evidence>
<name>A0A9J6DCM7_RHIMP</name>
<feature type="domain" description="DDE Tnp4" evidence="4">
    <location>
        <begin position="214"/>
        <end position="297"/>
    </location>
</feature>
<comment type="cofactor">
    <cofactor evidence="1">
        <name>a divalent metal cation</name>
        <dbReference type="ChEBI" id="CHEBI:60240"/>
    </cofactor>
</comment>
<reference evidence="5" key="2">
    <citation type="submission" date="2021-09" db="EMBL/GenBank/DDBJ databases">
        <authorList>
            <person name="Jia N."/>
            <person name="Wang J."/>
            <person name="Shi W."/>
            <person name="Du L."/>
            <person name="Sun Y."/>
            <person name="Zhan W."/>
            <person name="Jiang J."/>
            <person name="Wang Q."/>
            <person name="Zhang B."/>
            <person name="Ji P."/>
            <person name="Sakyi L.B."/>
            <person name="Cui X."/>
            <person name="Yuan T."/>
            <person name="Jiang B."/>
            <person name="Yang W."/>
            <person name="Lam T.T.-Y."/>
            <person name="Chang Q."/>
            <person name="Ding S."/>
            <person name="Wang X."/>
            <person name="Zhu J."/>
            <person name="Ruan X."/>
            <person name="Zhao L."/>
            <person name="Wei J."/>
            <person name="Que T."/>
            <person name="Du C."/>
            <person name="Cheng J."/>
            <person name="Dai P."/>
            <person name="Han X."/>
            <person name="Huang E."/>
            <person name="Gao Y."/>
            <person name="Liu J."/>
            <person name="Shao H."/>
            <person name="Ye R."/>
            <person name="Li L."/>
            <person name="Wei W."/>
            <person name="Wang X."/>
            <person name="Wang C."/>
            <person name="Huo Q."/>
            <person name="Li W."/>
            <person name="Guo W."/>
            <person name="Chen H."/>
            <person name="Chen S."/>
            <person name="Zhou L."/>
            <person name="Zhou L."/>
            <person name="Ni X."/>
            <person name="Tian J."/>
            <person name="Zhou Y."/>
            <person name="Sheng Y."/>
            <person name="Liu T."/>
            <person name="Pan Y."/>
            <person name="Xia L."/>
            <person name="Li J."/>
            <person name="Zhao F."/>
            <person name="Cao W."/>
        </authorList>
    </citation>
    <scope>NUCLEOTIDE SEQUENCE</scope>
    <source>
        <strain evidence="5">Rmic-2018</strain>
        <tissue evidence="5">Larvae</tissue>
    </source>
</reference>
<evidence type="ECO:0000259" key="4">
    <source>
        <dbReference type="Pfam" id="PF13359"/>
    </source>
</evidence>
<dbReference type="GO" id="GO:0046872">
    <property type="term" value="F:metal ion binding"/>
    <property type="evidence" value="ECO:0007669"/>
    <property type="project" value="UniProtKB-KW"/>
</dbReference>
<evidence type="ECO:0000256" key="1">
    <source>
        <dbReference type="ARBA" id="ARBA00001968"/>
    </source>
</evidence>
<evidence type="ECO:0000313" key="6">
    <source>
        <dbReference type="Proteomes" id="UP000821866"/>
    </source>
</evidence>
<dbReference type="Proteomes" id="UP000821866">
    <property type="component" value="Chromosome 8"/>
</dbReference>
<comment type="caution">
    <text evidence="5">The sequence shown here is derived from an EMBL/GenBank/DDBJ whole genome shotgun (WGS) entry which is preliminary data.</text>
</comment>
<dbReference type="Pfam" id="PF13359">
    <property type="entry name" value="DDE_Tnp_4"/>
    <property type="match status" value="1"/>
</dbReference>
<keyword evidence="2" id="KW-0479">Metal-binding</keyword>
<proteinExistence type="predicted"/>
<organism evidence="5 6">
    <name type="scientific">Rhipicephalus microplus</name>
    <name type="common">Cattle tick</name>
    <name type="synonym">Boophilus microplus</name>
    <dbReference type="NCBI Taxonomy" id="6941"/>
    <lineage>
        <taxon>Eukaryota</taxon>
        <taxon>Metazoa</taxon>
        <taxon>Ecdysozoa</taxon>
        <taxon>Arthropoda</taxon>
        <taxon>Chelicerata</taxon>
        <taxon>Arachnida</taxon>
        <taxon>Acari</taxon>
        <taxon>Parasitiformes</taxon>
        <taxon>Ixodida</taxon>
        <taxon>Ixodoidea</taxon>
        <taxon>Ixodidae</taxon>
        <taxon>Rhipicephalinae</taxon>
        <taxon>Rhipicephalus</taxon>
        <taxon>Boophilus</taxon>
    </lineage>
</organism>
<evidence type="ECO:0000256" key="2">
    <source>
        <dbReference type="ARBA" id="ARBA00022723"/>
    </source>
</evidence>
<gene>
    <name evidence="5" type="ORF">HPB51_021578</name>
</gene>
<dbReference type="AlphaFoldDB" id="A0A9J6DCM7"/>